<sequence>MDLEPRTFCSEEYPQLELLVTVHIERPDPTSPALSKLFSTSHVNNLTRISTRITFQCIPLLQAMTRLEEYTVIVDRRDDIPAIFNVIPSSITRLLIIFEGTVDQQDLILPTEEILHDLAPIFRHQNLTHFAGIATESQLEELLIHPTLRYIFTFTFYPHWVSVEDAVARYIKGKWPAYDRLVTVLAFKLLERHGQSI</sequence>
<dbReference type="HOGENOM" id="CLU_1384959_0_0_1"/>
<evidence type="ECO:0000313" key="2">
    <source>
        <dbReference type="Proteomes" id="UP000054279"/>
    </source>
</evidence>
<evidence type="ECO:0000313" key="1">
    <source>
        <dbReference type="EMBL" id="KIJ24356.1"/>
    </source>
</evidence>
<organism evidence="1 2">
    <name type="scientific">Sphaerobolus stellatus (strain SS14)</name>
    <dbReference type="NCBI Taxonomy" id="990650"/>
    <lineage>
        <taxon>Eukaryota</taxon>
        <taxon>Fungi</taxon>
        <taxon>Dikarya</taxon>
        <taxon>Basidiomycota</taxon>
        <taxon>Agaricomycotina</taxon>
        <taxon>Agaricomycetes</taxon>
        <taxon>Phallomycetidae</taxon>
        <taxon>Geastrales</taxon>
        <taxon>Sphaerobolaceae</taxon>
        <taxon>Sphaerobolus</taxon>
    </lineage>
</organism>
<gene>
    <name evidence="1" type="ORF">M422DRAFT_56434</name>
</gene>
<name>A0A0C9UFX7_SPHS4</name>
<reference evidence="1 2" key="1">
    <citation type="submission" date="2014-06" db="EMBL/GenBank/DDBJ databases">
        <title>Evolutionary Origins and Diversification of the Mycorrhizal Mutualists.</title>
        <authorList>
            <consortium name="DOE Joint Genome Institute"/>
            <consortium name="Mycorrhizal Genomics Consortium"/>
            <person name="Kohler A."/>
            <person name="Kuo A."/>
            <person name="Nagy L.G."/>
            <person name="Floudas D."/>
            <person name="Copeland A."/>
            <person name="Barry K.W."/>
            <person name="Cichocki N."/>
            <person name="Veneault-Fourrey C."/>
            <person name="LaButti K."/>
            <person name="Lindquist E.A."/>
            <person name="Lipzen A."/>
            <person name="Lundell T."/>
            <person name="Morin E."/>
            <person name="Murat C."/>
            <person name="Riley R."/>
            <person name="Ohm R."/>
            <person name="Sun H."/>
            <person name="Tunlid A."/>
            <person name="Henrissat B."/>
            <person name="Grigoriev I.V."/>
            <person name="Hibbett D.S."/>
            <person name="Martin F."/>
        </authorList>
    </citation>
    <scope>NUCLEOTIDE SEQUENCE [LARGE SCALE GENOMIC DNA]</scope>
    <source>
        <strain evidence="1 2">SS14</strain>
    </source>
</reference>
<protein>
    <submittedName>
        <fullName evidence="1">Uncharacterized protein</fullName>
    </submittedName>
</protein>
<dbReference type="EMBL" id="KN837498">
    <property type="protein sequence ID" value="KIJ24356.1"/>
    <property type="molecule type" value="Genomic_DNA"/>
</dbReference>
<proteinExistence type="predicted"/>
<dbReference type="Proteomes" id="UP000054279">
    <property type="component" value="Unassembled WGS sequence"/>
</dbReference>
<accession>A0A0C9UFX7</accession>
<dbReference type="AlphaFoldDB" id="A0A0C9UFX7"/>
<keyword evidence="2" id="KW-1185">Reference proteome</keyword>